<organism evidence="2 3">
    <name type="scientific">Arenibacter certesii</name>
    <dbReference type="NCBI Taxonomy" id="228955"/>
    <lineage>
        <taxon>Bacteria</taxon>
        <taxon>Pseudomonadati</taxon>
        <taxon>Bacteroidota</taxon>
        <taxon>Flavobacteriia</taxon>
        <taxon>Flavobacteriales</taxon>
        <taxon>Flavobacteriaceae</taxon>
        <taxon>Arenibacter</taxon>
    </lineage>
</organism>
<evidence type="ECO:0000313" key="2">
    <source>
        <dbReference type="EMBL" id="GGW33628.1"/>
    </source>
</evidence>
<dbReference type="EMBL" id="BMWP01000010">
    <property type="protein sequence ID" value="GGW33628.1"/>
    <property type="molecule type" value="Genomic_DNA"/>
</dbReference>
<protein>
    <submittedName>
        <fullName evidence="2">Uncharacterized protein</fullName>
    </submittedName>
</protein>
<gene>
    <name evidence="2" type="ORF">GCM10007383_18390</name>
</gene>
<evidence type="ECO:0000256" key="1">
    <source>
        <dbReference type="SAM" id="SignalP"/>
    </source>
</evidence>
<feature type="signal peptide" evidence="1">
    <location>
        <begin position="1"/>
        <end position="19"/>
    </location>
</feature>
<name>A0A918IVA8_9FLAO</name>
<dbReference type="Proteomes" id="UP000634668">
    <property type="component" value="Unassembled WGS sequence"/>
</dbReference>
<dbReference type="AlphaFoldDB" id="A0A918IVA8"/>
<reference evidence="2" key="2">
    <citation type="submission" date="2020-09" db="EMBL/GenBank/DDBJ databases">
        <authorList>
            <person name="Sun Q."/>
            <person name="Kim S."/>
        </authorList>
    </citation>
    <scope>NUCLEOTIDE SEQUENCE</scope>
    <source>
        <strain evidence="2">KCTC 12113</strain>
    </source>
</reference>
<keyword evidence="1" id="KW-0732">Signal</keyword>
<reference evidence="2" key="1">
    <citation type="journal article" date="2014" name="Int. J. Syst. Evol. Microbiol.">
        <title>Complete genome sequence of Corynebacterium casei LMG S-19264T (=DSM 44701T), isolated from a smear-ripened cheese.</title>
        <authorList>
            <consortium name="US DOE Joint Genome Institute (JGI-PGF)"/>
            <person name="Walter F."/>
            <person name="Albersmeier A."/>
            <person name="Kalinowski J."/>
            <person name="Ruckert C."/>
        </authorList>
    </citation>
    <scope>NUCLEOTIDE SEQUENCE</scope>
    <source>
        <strain evidence="2">KCTC 12113</strain>
    </source>
</reference>
<keyword evidence="3" id="KW-1185">Reference proteome</keyword>
<proteinExistence type="predicted"/>
<sequence>MKAILTLIFILFISISTHAQSEIEEGEINTLLMKVEINYNAEVIEDNSNEVVRVYKFKNSRIKKALAFATKMNNPKLA</sequence>
<dbReference type="RefSeq" id="WP_026812840.1">
    <property type="nucleotide sequence ID" value="NZ_BMWP01000010.1"/>
</dbReference>
<evidence type="ECO:0000313" key="3">
    <source>
        <dbReference type="Proteomes" id="UP000634668"/>
    </source>
</evidence>
<feature type="chain" id="PRO_5036698750" evidence="1">
    <location>
        <begin position="20"/>
        <end position="78"/>
    </location>
</feature>
<accession>A0A918IVA8</accession>
<comment type="caution">
    <text evidence="2">The sequence shown here is derived from an EMBL/GenBank/DDBJ whole genome shotgun (WGS) entry which is preliminary data.</text>
</comment>